<dbReference type="STRING" id="1297742.A176_004841"/>
<organism evidence="3 4">
    <name type="scientific">Pseudomyxococcus hansupus</name>
    <dbReference type="NCBI Taxonomy" id="1297742"/>
    <lineage>
        <taxon>Bacteria</taxon>
        <taxon>Pseudomonadati</taxon>
        <taxon>Myxococcota</taxon>
        <taxon>Myxococcia</taxon>
        <taxon>Myxococcales</taxon>
        <taxon>Cystobacterineae</taxon>
        <taxon>Myxococcaceae</taxon>
        <taxon>Pseudomyxococcus</taxon>
    </lineage>
</organism>
<accession>A0A0H4WYP5</accession>
<reference evidence="3 4" key="1">
    <citation type="journal article" date="2016" name="PLoS ONE">
        <title>Complete Genome Sequence and Comparative Genomics of a Novel Myxobacterium Myxococcus hansupus.</title>
        <authorList>
            <person name="Sharma G."/>
            <person name="Narwani T."/>
            <person name="Subramanian S."/>
        </authorList>
    </citation>
    <scope>NUCLEOTIDE SEQUENCE [LARGE SCALE GENOMIC DNA]</scope>
    <source>
        <strain evidence="4">mixupus</strain>
    </source>
</reference>
<dbReference type="Pfam" id="PF03572">
    <property type="entry name" value="Peptidase_S41"/>
    <property type="match status" value="1"/>
</dbReference>
<gene>
    <name evidence="3" type="ORF">A176_004841</name>
</gene>
<evidence type="ECO:0000313" key="4">
    <source>
        <dbReference type="Proteomes" id="UP000009026"/>
    </source>
</evidence>
<keyword evidence="1" id="KW-0732">Signal</keyword>
<evidence type="ECO:0000259" key="2">
    <source>
        <dbReference type="Pfam" id="PF03572"/>
    </source>
</evidence>
<feature type="signal peptide" evidence="1">
    <location>
        <begin position="1"/>
        <end position="20"/>
    </location>
</feature>
<dbReference type="PANTHER" id="PTHR32060:SF22">
    <property type="entry name" value="CARBOXYL-TERMINAL-PROCESSING PEPTIDASE 3, CHLOROPLASTIC"/>
    <property type="match status" value="1"/>
</dbReference>
<protein>
    <submittedName>
        <fullName evidence="3">Peptidase, S41 family</fullName>
    </submittedName>
</protein>
<dbReference type="AlphaFoldDB" id="A0A0H4WYP5"/>
<sequence length="490" mass="53746">MLYPLIVASCALLSAAPATPCPSGVLEPRQAREDLELAISAVEAAMPDLYWRQSPRDWARRKAEARALAAKATTEERLFRALRPLLSGIGEGHLSVSRGPGMNCRYREHARLFPLDLLWRDDGLFVTAGYGTASDIPPGTRLLSINGERRASLLAEMMRASPHDGAIQTGVMRDRGGAGYARVRWWMRGGEARYDVLLRLPDGKTIRRTLTPVTVTARPSSPTEGSPLATLSWVDDTTAYLHVPTFSNRRYREAGAAFEPTIRAHFEALAARGARNLILDLRDNGGGSEPNESILFAHLVAEPLQKYASVRTRPNHLRVSSTTGRVFEHTIYDDEELATVQAQADGHLLRINAPPEGLMTRWTRAQTVFDGRLVVLAGGATFSGGAELASMLRATERGLFVGEEVGGTHGGNTSGYKWDLVLPHSGMELGIPLLAFRFVWPEPQPHRGAMPHCTVQPSVGEQRVENDAAYRIAVQALRTPWTEPSRRACP</sequence>
<dbReference type="Proteomes" id="UP000009026">
    <property type="component" value="Chromosome"/>
</dbReference>
<dbReference type="eggNOG" id="COG0793">
    <property type="taxonomic scope" value="Bacteria"/>
</dbReference>
<feature type="chain" id="PRO_5005212145" evidence="1">
    <location>
        <begin position="21"/>
        <end position="490"/>
    </location>
</feature>
<dbReference type="InterPro" id="IPR005151">
    <property type="entry name" value="Tail-specific_protease"/>
</dbReference>
<dbReference type="GO" id="GO:0008236">
    <property type="term" value="F:serine-type peptidase activity"/>
    <property type="evidence" value="ECO:0007669"/>
    <property type="project" value="InterPro"/>
</dbReference>
<dbReference type="GO" id="GO:0006508">
    <property type="term" value="P:proteolysis"/>
    <property type="evidence" value="ECO:0007669"/>
    <property type="project" value="InterPro"/>
</dbReference>
<dbReference type="SUPFAM" id="SSF52096">
    <property type="entry name" value="ClpP/crotonase"/>
    <property type="match status" value="1"/>
</dbReference>
<feature type="domain" description="Tail specific protease" evidence="2">
    <location>
        <begin position="238"/>
        <end position="412"/>
    </location>
</feature>
<dbReference type="Gene3D" id="3.90.226.10">
    <property type="entry name" value="2-enoyl-CoA Hydratase, Chain A, domain 1"/>
    <property type="match status" value="1"/>
</dbReference>
<dbReference type="InterPro" id="IPR029045">
    <property type="entry name" value="ClpP/crotonase-like_dom_sf"/>
</dbReference>
<dbReference type="PANTHER" id="PTHR32060">
    <property type="entry name" value="TAIL-SPECIFIC PROTEASE"/>
    <property type="match status" value="1"/>
</dbReference>
<name>A0A0H4WYP5_9BACT</name>
<keyword evidence="4" id="KW-1185">Reference proteome</keyword>
<proteinExistence type="predicted"/>
<dbReference type="GO" id="GO:0004175">
    <property type="term" value="F:endopeptidase activity"/>
    <property type="evidence" value="ECO:0007669"/>
    <property type="project" value="TreeGrafter"/>
</dbReference>
<dbReference type="EMBL" id="CP012109">
    <property type="protein sequence ID" value="AKQ67929.1"/>
    <property type="molecule type" value="Genomic_DNA"/>
</dbReference>
<evidence type="ECO:0000313" key="3">
    <source>
        <dbReference type="EMBL" id="AKQ67929.1"/>
    </source>
</evidence>
<dbReference type="RefSeq" id="WP_002636349.1">
    <property type="nucleotide sequence ID" value="NZ_CP012109.1"/>
</dbReference>
<evidence type="ECO:0000256" key="1">
    <source>
        <dbReference type="SAM" id="SignalP"/>
    </source>
</evidence>
<dbReference type="PATRIC" id="fig|1297742.4.peg.4887"/>
<dbReference type="KEGG" id="mym:A176_004841"/>